<keyword evidence="3" id="KW-0479">Metal-binding</keyword>
<dbReference type="Pfam" id="PF08756">
    <property type="entry name" value="YfkB"/>
    <property type="match status" value="1"/>
</dbReference>
<evidence type="ECO:0000313" key="7">
    <source>
        <dbReference type="EMBL" id="RRJ64532.1"/>
    </source>
</evidence>
<dbReference type="InterPro" id="IPR031004">
    <property type="entry name" value="rSAM_YfkAB"/>
</dbReference>
<dbReference type="InterPro" id="IPR013785">
    <property type="entry name" value="Aldolase_TIM"/>
</dbReference>
<dbReference type="SFLD" id="SFLDS00029">
    <property type="entry name" value="Radical_SAM"/>
    <property type="match status" value="1"/>
</dbReference>
<organism evidence="7 8">
    <name type="scientific">Paenibacillus oralis</name>
    <dbReference type="NCBI Taxonomy" id="2490856"/>
    <lineage>
        <taxon>Bacteria</taxon>
        <taxon>Bacillati</taxon>
        <taxon>Bacillota</taxon>
        <taxon>Bacilli</taxon>
        <taxon>Bacillales</taxon>
        <taxon>Paenibacillaceae</taxon>
        <taxon>Paenibacillus</taxon>
    </lineage>
</organism>
<evidence type="ECO:0000256" key="3">
    <source>
        <dbReference type="ARBA" id="ARBA00022723"/>
    </source>
</evidence>
<dbReference type="PROSITE" id="PS51918">
    <property type="entry name" value="RADICAL_SAM"/>
    <property type="match status" value="1"/>
</dbReference>
<keyword evidence="1" id="KW-0004">4Fe-4S</keyword>
<dbReference type="GO" id="GO:0046872">
    <property type="term" value="F:metal ion binding"/>
    <property type="evidence" value="ECO:0007669"/>
    <property type="project" value="UniProtKB-KW"/>
</dbReference>
<dbReference type="InterPro" id="IPR014866">
    <property type="entry name" value="YfkB"/>
</dbReference>
<name>A0A3P3U2G8_9BACL</name>
<evidence type="ECO:0000259" key="6">
    <source>
        <dbReference type="PROSITE" id="PS51918"/>
    </source>
</evidence>
<dbReference type="Proteomes" id="UP000267017">
    <property type="component" value="Unassembled WGS sequence"/>
</dbReference>
<sequence length="379" mass="43069">MIETNNTAGAWSQAISPKNDPWDPIVSLRKYGRHVLTSVELTVTNLCNMRCEHCAVGDSLVLKEPEQLPLPLILKRLDEVEHLQTISITGGEPTFRRQTVEEKIIPLLKYAKARGVRSQINSNLTLSYDRYEPLLPFLDVMHISFNYTSERDFHEVGFARSGHPVPAEAAYKLYDTMIENTRKLSEAGMFISAESMINYRTHEKLPQIHRMIVEMGCRRHEVHPMYAADFAEGLPVLSLAEMRQAIHTLLDERDPSIWMLFGTLPFFACSEGEADIALLRRLRKEPNVTVRNDPDGRNRVNVNMFTGDVYVTDFAAIPAFGNVNEGRLDDIFAKWQTEHPLNQTVNCHCDAAGCCGPNLLVADMYYKNIDFKTRQAITL</sequence>
<evidence type="ECO:0000256" key="5">
    <source>
        <dbReference type="ARBA" id="ARBA00023014"/>
    </source>
</evidence>
<dbReference type="GO" id="GO:0051539">
    <property type="term" value="F:4 iron, 4 sulfur cluster binding"/>
    <property type="evidence" value="ECO:0007669"/>
    <property type="project" value="UniProtKB-KW"/>
</dbReference>
<dbReference type="SFLD" id="SFLDG01097">
    <property type="entry name" value="Uncharacterised_Radical_SAM_Su"/>
    <property type="match status" value="1"/>
</dbReference>
<protein>
    <submittedName>
        <fullName evidence="7">Radical SAM/CxCxxxxC motif protein YfkAB</fullName>
    </submittedName>
</protein>
<dbReference type="SUPFAM" id="SSF102114">
    <property type="entry name" value="Radical SAM enzymes"/>
    <property type="match status" value="1"/>
</dbReference>
<comment type="caution">
    <text evidence="7">The sequence shown here is derived from an EMBL/GenBank/DDBJ whole genome shotgun (WGS) entry which is preliminary data.</text>
</comment>
<dbReference type="InterPro" id="IPR058240">
    <property type="entry name" value="rSAM_sf"/>
</dbReference>
<dbReference type="OrthoDB" id="2395634at2"/>
<accession>A0A3P3U2G8</accession>
<evidence type="ECO:0000256" key="1">
    <source>
        <dbReference type="ARBA" id="ARBA00022485"/>
    </source>
</evidence>
<dbReference type="PANTHER" id="PTHR42836">
    <property type="entry name" value="7-CARBOXY-7-DEAZAGUANINE SYNTHASE"/>
    <property type="match status" value="1"/>
</dbReference>
<dbReference type="AlphaFoldDB" id="A0A3P3U2G8"/>
<dbReference type="RefSeq" id="WP_128632337.1">
    <property type="nucleotide sequence ID" value="NZ_RRCN01000001.1"/>
</dbReference>
<dbReference type="PANTHER" id="PTHR42836:SF2">
    <property type="entry name" value="PROTEIN YFKA-RELATED"/>
    <property type="match status" value="1"/>
</dbReference>
<keyword evidence="5" id="KW-0411">Iron-sulfur</keyword>
<reference evidence="7 8" key="1">
    <citation type="submission" date="2018-11" db="EMBL/GenBank/DDBJ databases">
        <title>Genome sequencing of Paenibacillus sp. KCOM 3021 (= ChDC PVNT-B20).</title>
        <authorList>
            <person name="Kook J.-K."/>
            <person name="Park S.-N."/>
            <person name="Lim Y.K."/>
        </authorList>
    </citation>
    <scope>NUCLEOTIDE SEQUENCE [LARGE SCALE GENOMIC DNA]</scope>
    <source>
        <strain evidence="7 8">KCOM 3021</strain>
    </source>
</reference>
<feature type="domain" description="Radical SAM core" evidence="6">
    <location>
        <begin position="31"/>
        <end position="260"/>
    </location>
</feature>
<dbReference type="InterPro" id="IPR007197">
    <property type="entry name" value="rSAM"/>
</dbReference>
<dbReference type="Pfam" id="PF04055">
    <property type="entry name" value="Radical_SAM"/>
    <property type="match status" value="1"/>
</dbReference>
<evidence type="ECO:0000256" key="2">
    <source>
        <dbReference type="ARBA" id="ARBA00022691"/>
    </source>
</evidence>
<dbReference type="EMBL" id="RRCN01000001">
    <property type="protein sequence ID" value="RRJ64532.1"/>
    <property type="molecule type" value="Genomic_DNA"/>
</dbReference>
<evidence type="ECO:0000313" key="8">
    <source>
        <dbReference type="Proteomes" id="UP000267017"/>
    </source>
</evidence>
<dbReference type="GO" id="GO:0003824">
    <property type="term" value="F:catalytic activity"/>
    <property type="evidence" value="ECO:0007669"/>
    <property type="project" value="InterPro"/>
</dbReference>
<dbReference type="CDD" id="cd01335">
    <property type="entry name" value="Radical_SAM"/>
    <property type="match status" value="1"/>
</dbReference>
<proteinExistence type="predicted"/>
<keyword evidence="2" id="KW-0949">S-adenosyl-L-methionine</keyword>
<gene>
    <name evidence="7" type="primary">yfkAB</name>
    <name evidence="7" type="ORF">EHV15_17565</name>
</gene>
<dbReference type="Gene3D" id="3.20.20.70">
    <property type="entry name" value="Aldolase class I"/>
    <property type="match status" value="1"/>
</dbReference>
<keyword evidence="4" id="KW-0408">Iron</keyword>
<evidence type="ECO:0000256" key="4">
    <source>
        <dbReference type="ARBA" id="ARBA00023004"/>
    </source>
</evidence>
<dbReference type="NCBIfam" id="TIGR04478">
    <property type="entry name" value="rSAM_YfkAB"/>
    <property type="match status" value="1"/>
</dbReference>
<dbReference type="SFLD" id="SFLDG01067">
    <property type="entry name" value="SPASM/twitch_domain_containing"/>
    <property type="match status" value="1"/>
</dbReference>
<keyword evidence="8" id="KW-1185">Reference proteome</keyword>